<accession>A0A9W8G740</accession>
<dbReference type="InterPro" id="IPR001331">
    <property type="entry name" value="GDS_CDC24_CS"/>
</dbReference>
<evidence type="ECO:0000256" key="1">
    <source>
        <dbReference type="SAM" id="MobiDB-lite"/>
    </source>
</evidence>
<dbReference type="SMART" id="SM00325">
    <property type="entry name" value="RhoGEF"/>
    <property type="match status" value="1"/>
</dbReference>
<dbReference type="GO" id="GO:0005737">
    <property type="term" value="C:cytoplasm"/>
    <property type="evidence" value="ECO:0007669"/>
    <property type="project" value="TreeGrafter"/>
</dbReference>
<dbReference type="InterPro" id="IPR011993">
    <property type="entry name" value="PH-like_dom_sf"/>
</dbReference>
<dbReference type="GO" id="GO:0035556">
    <property type="term" value="P:intracellular signal transduction"/>
    <property type="evidence" value="ECO:0007669"/>
    <property type="project" value="InterPro"/>
</dbReference>
<feature type="region of interest" description="Disordered" evidence="1">
    <location>
        <begin position="65"/>
        <end position="93"/>
    </location>
</feature>
<sequence>MNAQKTSPLANIDPVALELLLSDRLQDPTPAVLRVCNFPTNFVPFEDMHPLQYMKQSQLHFISSNPIRPLADPPERKESNMHKQPAPPKSIRAKNNFYIESPPSKSHPEPITPALTSHRCLERTGDRHKYIIGELVLTEEAYVIDLDILASAFSMPLCNYARSKEMALDEMLNPLQKLILFQRQFLQHLHKAAAAANVFAVARLFASEASGFKIYMEYCSTYHQITNALDHFEFDPVWQKLLNNNQPQASNGSRKCRLSLRDLLIKPVQRICKYPLFLSELRKYTAKGSDPDTYAEIDHSLLLIKGICAGIDKEQQYGESLKLRRAILDSYCDNPTLPVSLVARLGTISLSGPLQICVCNTEKAKAIHLFGCVLFKRFLIILKAEKPKQLIPHFWFPMHNMALVDDNTECSWRLQHIKSNQHMRFGARSAQEKKVWVNKLKEVISVSVAKASMSYRRRCAVDTAQSPCLQPLESLQHPARHSNTPIKQKHTRGGWPPWQSSFSLAMEKTGKIEANFKAFTSPEIIRIATLERLKGNTPPPLKTKLTGRSKYFTEVAVPGGGPV</sequence>
<evidence type="ECO:0000313" key="3">
    <source>
        <dbReference type="EMBL" id="KAJ2677550.1"/>
    </source>
</evidence>
<reference evidence="3" key="1">
    <citation type="submission" date="2022-07" db="EMBL/GenBank/DDBJ databases">
        <title>Phylogenomic reconstructions and comparative analyses of Kickxellomycotina fungi.</title>
        <authorList>
            <person name="Reynolds N.K."/>
            <person name="Stajich J.E."/>
            <person name="Barry K."/>
            <person name="Grigoriev I.V."/>
            <person name="Crous P."/>
            <person name="Smith M.E."/>
        </authorList>
    </citation>
    <scope>NUCLEOTIDE SEQUENCE</scope>
    <source>
        <strain evidence="3">NRRL 3115</strain>
    </source>
</reference>
<dbReference type="SUPFAM" id="SSF48065">
    <property type="entry name" value="DBL homology domain (DH-domain)"/>
    <property type="match status" value="1"/>
</dbReference>
<evidence type="ECO:0000259" key="2">
    <source>
        <dbReference type="PROSITE" id="PS50010"/>
    </source>
</evidence>
<dbReference type="GO" id="GO:0005085">
    <property type="term" value="F:guanyl-nucleotide exchange factor activity"/>
    <property type="evidence" value="ECO:0007669"/>
    <property type="project" value="InterPro"/>
</dbReference>
<dbReference type="InterPro" id="IPR035899">
    <property type="entry name" value="DBL_dom_sf"/>
</dbReference>
<organism evidence="3 4">
    <name type="scientific">Coemansia spiralis</name>
    <dbReference type="NCBI Taxonomy" id="417178"/>
    <lineage>
        <taxon>Eukaryota</taxon>
        <taxon>Fungi</taxon>
        <taxon>Fungi incertae sedis</taxon>
        <taxon>Zoopagomycota</taxon>
        <taxon>Kickxellomycotina</taxon>
        <taxon>Kickxellomycetes</taxon>
        <taxon>Kickxellales</taxon>
        <taxon>Kickxellaceae</taxon>
        <taxon>Coemansia</taxon>
    </lineage>
</organism>
<dbReference type="PROSITE" id="PS00741">
    <property type="entry name" value="DH_1"/>
    <property type="match status" value="1"/>
</dbReference>
<dbReference type="PROSITE" id="PS50010">
    <property type="entry name" value="DH_2"/>
    <property type="match status" value="1"/>
</dbReference>
<proteinExistence type="predicted"/>
<dbReference type="InterPro" id="IPR000219">
    <property type="entry name" value="DH_dom"/>
</dbReference>
<dbReference type="PANTHER" id="PTHR45818">
    <property type="entry name" value="PROTEIN VAV"/>
    <property type="match status" value="1"/>
</dbReference>
<dbReference type="PANTHER" id="PTHR45818:SF3">
    <property type="entry name" value="PROTEIN VAV"/>
    <property type="match status" value="1"/>
</dbReference>
<gene>
    <name evidence="3" type="ORF">GGI25_003070</name>
</gene>
<protein>
    <recommendedName>
        <fullName evidence="2">DH domain-containing protein</fullName>
    </recommendedName>
</protein>
<dbReference type="Proteomes" id="UP001151518">
    <property type="component" value="Unassembled WGS sequence"/>
</dbReference>
<dbReference type="Gene3D" id="1.20.900.10">
    <property type="entry name" value="Dbl homology (DH) domain"/>
    <property type="match status" value="1"/>
</dbReference>
<feature type="domain" description="DH" evidence="2">
    <location>
        <begin position="127"/>
        <end position="314"/>
    </location>
</feature>
<dbReference type="EMBL" id="JANBTW010000031">
    <property type="protein sequence ID" value="KAJ2677550.1"/>
    <property type="molecule type" value="Genomic_DNA"/>
</dbReference>
<name>A0A9W8G740_9FUNG</name>
<dbReference type="AlphaFoldDB" id="A0A9W8G740"/>
<dbReference type="SUPFAM" id="SSF50729">
    <property type="entry name" value="PH domain-like"/>
    <property type="match status" value="1"/>
</dbReference>
<dbReference type="OrthoDB" id="1716625at2759"/>
<evidence type="ECO:0000313" key="4">
    <source>
        <dbReference type="Proteomes" id="UP001151518"/>
    </source>
</evidence>
<comment type="caution">
    <text evidence="3">The sequence shown here is derived from an EMBL/GenBank/DDBJ whole genome shotgun (WGS) entry which is preliminary data.</text>
</comment>
<dbReference type="Gene3D" id="2.30.29.30">
    <property type="entry name" value="Pleckstrin-homology domain (PH domain)/Phosphotyrosine-binding domain (PTB)"/>
    <property type="match status" value="1"/>
</dbReference>
<dbReference type="Pfam" id="PF00621">
    <property type="entry name" value="RhoGEF"/>
    <property type="match status" value="1"/>
</dbReference>